<proteinExistence type="predicted"/>
<evidence type="ECO:0000313" key="6">
    <source>
        <dbReference type="Proteomes" id="UP000325690"/>
    </source>
</evidence>
<keyword evidence="2 4" id="KW-0472">Membrane</keyword>
<dbReference type="PANTHER" id="PTHR37042:SF4">
    <property type="entry name" value="OUTER MEMBRANE PROTEIN RV1973"/>
    <property type="match status" value="1"/>
</dbReference>
<dbReference type="GeneID" id="74304396"/>
<dbReference type="GO" id="GO:0016020">
    <property type="term" value="C:membrane"/>
    <property type="evidence" value="ECO:0007669"/>
    <property type="project" value="UniProtKB-SubCell"/>
</dbReference>
<gene>
    <name evidence="5" type="ORF">MPHL21000_22475</name>
</gene>
<evidence type="ECO:0000256" key="4">
    <source>
        <dbReference type="SAM" id="Phobius"/>
    </source>
</evidence>
<dbReference type="EMBL" id="ANBP01000053">
    <property type="protein sequence ID" value="KAB7751950.1"/>
    <property type="molecule type" value="Genomic_DNA"/>
</dbReference>
<dbReference type="RefSeq" id="WP_061481070.1">
    <property type="nucleotide sequence ID" value="NZ_ANBO01000044.1"/>
</dbReference>
<organism evidence="5 6">
    <name type="scientific">Mycolicibacterium phlei DSM 43239 = CCUG 21000</name>
    <dbReference type="NCBI Taxonomy" id="1226750"/>
    <lineage>
        <taxon>Bacteria</taxon>
        <taxon>Bacillati</taxon>
        <taxon>Actinomycetota</taxon>
        <taxon>Actinomycetes</taxon>
        <taxon>Mycobacteriales</taxon>
        <taxon>Mycobacteriaceae</taxon>
        <taxon>Mycolicibacterium</taxon>
    </lineage>
</organism>
<sequence>MTENAATDAQQETQAVELTKSSVEDTQAAETQAAETLAAETAAVTQPAQPTRGISWARVAVFGLLPALALLLAGAAGYLKWVDNSVRDSEVARIESVQVAKDSTVAMLSYQPDTVEQQLNDARKLLTGDFEESYTGLINDVVIPGAKEKRISAVASVPAAASVSATPNEAVVLVFVNQTVVVGQDAPTDTASSVRVTLEKIDGRWLISKFDPV</sequence>
<feature type="region of interest" description="Disordered" evidence="3">
    <location>
        <begin position="1"/>
        <end position="28"/>
    </location>
</feature>
<comment type="subcellular location">
    <subcellularLocation>
        <location evidence="1">Membrane</location>
    </subcellularLocation>
</comment>
<keyword evidence="4" id="KW-0812">Transmembrane</keyword>
<feature type="transmembrane region" description="Helical" evidence="4">
    <location>
        <begin position="56"/>
        <end position="79"/>
    </location>
</feature>
<evidence type="ECO:0000256" key="3">
    <source>
        <dbReference type="SAM" id="MobiDB-lite"/>
    </source>
</evidence>
<dbReference type="PANTHER" id="PTHR37042">
    <property type="entry name" value="OUTER MEMBRANE PROTEIN RV1973"/>
    <property type="match status" value="1"/>
</dbReference>
<keyword evidence="6" id="KW-1185">Reference proteome</keyword>
<accession>A0A5N5UUX5</accession>
<evidence type="ECO:0000256" key="2">
    <source>
        <dbReference type="ARBA" id="ARBA00023136"/>
    </source>
</evidence>
<protein>
    <submittedName>
        <fullName evidence="5">Membrane protein</fullName>
    </submittedName>
</protein>
<comment type="caution">
    <text evidence="5">The sequence shown here is derived from an EMBL/GenBank/DDBJ whole genome shotgun (WGS) entry which is preliminary data.</text>
</comment>
<evidence type="ECO:0000256" key="1">
    <source>
        <dbReference type="ARBA" id="ARBA00004370"/>
    </source>
</evidence>
<evidence type="ECO:0000313" key="5">
    <source>
        <dbReference type="EMBL" id="KAB7751950.1"/>
    </source>
</evidence>
<reference evidence="5 6" key="1">
    <citation type="submission" date="2012-10" db="EMBL/GenBank/DDBJ databases">
        <title>The draft sequence of the Mycobacterium pheli genome.</title>
        <authorList>
            <person name="Pettersson B.M.F."/>
            <person name="Das S."/>
            <person name="Dasgupta S."/>
            <person name="Bhattacharya A."/>
            <person name="Kirsebom L.A."/>
        </authorList>
    </citation>
    <scope>NUCLEOTIDE SEQUENCE [LARGE SCALE GENOMIC DNA]</scope>
    <source>
        <strain evidence="5 6">CCUG 21000</strain>
    </source>
</reference>
<dbReference type="Proteomes" id="UP000325690">
    <property type="component" value="Unassembled WGS sequence"/>
</dbReference>
<name>A0A5N5UUX5_MYCPH</name>
<feature type="compositionally biased region" description="Polar residues" evidence="3">
    <location>
        <begin position="1"/>
        <end position="25"/>
    </location>
</feature>
<keyword evidence="4" id="KW-1133">Transmembrane helix</keyword>
<dbReference type="AlphaFoldDB" id="A0A5N5UUX5"/>